<dbReference type="SUPFAM" id="SSF54593">
    <property type="entry name" value="Glyoxalase/Bleomycin resistance protein/Dihydroxybiphenyl dioxygenase"/>
    <property type="match status" value="1"/>
</dbReference>
<dbReference type="PROSITE" id="PS51819">
    <property type="entry name" value="VOC"/>
    <property type="match status" value="1"/>
</dbReference>
<sequence>MKIDHIGYAVKDIDKAKKPMEEIGFVFEETVQDAERNIYIAFGGMNGYRVELVAPVCEGSPVDIYLEKVGPTPYHICYKSTDIVSDIERLKKKRFRISKPLSPAMAFGGKRVAFLYSLSAGLIEIVEE</sequence>
<dbReference type="GO" id="GO:0046872">
    <property type="term" value="F:metal ion binding"/>
    <property type="evidence" value="ECO:0007669"/>
    <property type="project" value="UniProtKB-KW"/>
</dbReference>
<dbReference type="EMBL" id="WUQX01000001">
    <property type="protein sequence ID" value="MXP76834.1"/>
    <property type="molecule type" value="Genomic_DNA"/>
</dbReference>
<dbReference type="PANTHER" id="PTHR43048">
    <property type="entry name" value="METHYLMALONYL-COA EPIMERASE"/>
    <property type="match status" value="1"/>
</dbReference>
<dbReference type="PANTHER" id="PTHR43048:SF3">
    <property type="entry name" value="METHYLMALONYL-COA EPIMERASE, MITOCHONDRIAL"/>
    <property type="match status" value="1"/>
</dbReference>
<evidence type="ECO:0000313" key="4">
    <source>
        <dbReference type="Proteomes" id="UP000460412"/>
    </source>
</evidence>
<evidence type="ECO:0000256" key="1">
    <source>
        <dbReference type="ARBA" id="ARBA00022723"/>
    </source>
</evidence>
<accession>A0A7X3MI54</accession>
<keyword evidence="4" id="KW-1185">Reference proteome</keyword>
<dbReference type="InterPro" id="IPR029068">
    <property type="entry name" value="Glyas_Bleomycin-R_OHBP_Dase"/>
</dbReference>
<dbReference type="GO" id="GO:0046491">
    <property type="term" value="P:L-methylmalonyl-CoA metabolic process"/>
    <property type="evidence" value="ECO:0007669"/>
    <property type="project" value="TreeGrafter"/>
</dbReference>
<dbReference type="AlphaFoldDB" id="A0A7X3MI54"/>
<dbReference type="Proteomes" id="UP000460412">
    <property type="component" value="Unassembled WGS sequence"/>
</dbReference>
<evidence type="ECO:0000259" key="2">
    <source>
        <dbReference type="PROSITE" id="PS51819"/>
    </source>
</evidence>
<dbReference type="Gene3D" id="3.10.180.10">
    <property type="entry name" value="2,3-Dihydroxybiphenyl 1,2-Dioxygenase, domain 1"/>
    <property type="match status" value="1"/>
</dbReference>
<dbReference type="InterPro" id="IPR051785">
    <property type="entry name" value="MMCE/EMCE_epimerase"/>
</dbReference>
<proteinExistence type="predicted"/>
<organism evidence="3 4">
    <name type="scientific">Sporofaciens musculi</name>
    <dbReference type="NCBI Taxonomy" id="2681861"/>
    <lineage>
        <taxon>Bacteria</taxon>
        <taxon>Bacillati</taxon>
        <taxon>Bacillota</taxon>
        <taxon>Clostridia</taxon>
        <taxon>Lachnospirales</taxon>
        <taxon>Lachnospiraceae</taxon>
        <taxon>Sporofaciens</taxon>
    </lineage>
</organism>
<protein>
    <submittedName>
        <fullName evidence="3">VOC family protein</fullName>
    </submittedName>
</protein>
<reference evidence="3 4" key="1">
    <citation type="submission" date="2019-12" db="EMBL/GenBank/DDBJ databases">
        <title>Sporaefaciens musculi gen. nov., sp. nov., a novel bacterium isolated from the caecum of an obese mouse.</title>
        <authorList>
            <person name="Rasmussen T.S."/>
            <person name="Streidl T."/>
            <person name="Hitch T.C.A."/>
            <person name="Wortmann E."/>
            <person name="Deptula P."/>
            <person name="Hansen M."/>
            <person name="Nielsen D.S."/>
            <person name="Clavel T."/>
            <person name="Vogensen F.K."/>
        </authorList>
    </citation>
    <scope>NUCLEOTIDE SEQUENCE [LARGE SCALE GENOMIC DNA]</scope>
    <source>
        <strain evidence="3 4">WCA-9-b2</strain>
    </source>
</reference>
<feature type="domain" description="VOC" evidence="2">
    <location>
        <begin position="2"/>
        <end position="128"/>
    </location>
</feature>
<dbReference type="RefSeq" id="WP_159751884.1">
    <property type="nucleotide sequence ID" value="NZ_WUQX01000001.1"/>
</dbReference>
<keyword evidence="1" id="KW-0479">Metal-binding</keyword>
<comment type="caution">
    <text evidence="3">The sequence shown here is derived from an EMBL/GenBank/DDBJ whole genome shotgun (WGS) entry which is preliminary data.</text>
</comment>
<gene>
    <name evidence="3" type="ORF">GN277_16005</name>
</gene>
<dbReference type="InterPro" id="IPR037523">
    <property type="entry name" value="VOC_core"/>
</dbReference>
<dbReference type="Pfam" id="PF13669">
    <property type="entry name" value="Glyoxalase_4"/>
    <property type="match status" value="1"/>
</dbReference>
<dbReference type="GO" id="GO:0004493">
    <property type="term" value="F:methylmalonyl-CoA epimerase activity"/>
    <property type="evidence" value="ECO:0007669"/>
    <property type="project" value="TreeGrafter"/>
</dbReference>
<evidence type="ECO:0000313" key="3">
    <source>
        <dbReference type="EMBL" id="MXP76834.1"/>
    </source>
</evidence>
<name>A0A7X3MI54_9FIRM</name>